<dbReference type="Gene3D" id="3.40.190.150">
    <property type="entry name" value="Bordetella uptake gene, domain 1"/>
    <property type="match status" value="1"/>
</dbReference>
<dbReference type="OrthoDB" id="8890005at2"/>
<dbReference type="Pfam" id="PF03401">
    <property type="entry name" value="TctC"/>
    <property type="match status" value="1"/>
</dbReference>
<evidence type="ECO:0000313" key="3">
    <source>
        <dbReference type="EMBL" id="TWG88581.1"/>
    </source>
</evidence>
<feature type="chain" id="PRO_5022181115" evidence="2">
    <location>
        <begin position="31"/>
        <end position="331"/>
    </location>
</feature>
<dbReference type="PANTHER" id="PTHR42928:SF5">
    <property type="entry name" value="BLR1237 PROTEIN"/>
    <property type="match status" value="1"/>
</dbReference>
<protein>
    <submittedName>
        <fullName evidence="3">Tripartite-type tricarboxylate transporter receptor subunit TctC</fullName>
    </submittedName>
</protein>
<dbReference type="Proteomes" id="UP000318141">
    <property type="component" value="Unassembled WGS sequence"/>
</dbReference>
<dbReference type="InterPro" id="IPR042100">
    <property type="entry name" value="Bug_dom1"/>
</dbReference>
<keyword evidence="4" id="KW-1185">Reference proteome</keyword>
<evidence type="ECO:0000256" key="1">
    <source>
        <dbReference type="ARBA" id="ARBA00006987"/>
    </source>
</evidence>
<accession>A0A562BTK9</accession>
<dbReference type="SUPFAM" id="SSF53850">
    <property type="entry name" value="Periplasmic binding protein-like II"/>
    <property type="match status" value="1"/>
</dbReference>
<keyword evidence="3" id="KW-0675">Receptor</keyword>
<evidence type="ECO:0000256" key="2">
    <source>
        <dbReference type="SAM" id="SignalP"/>
    </source>
</evidence>
<dbReference type="AlphaFoldDB" id="A0A562BTK9"/>
<dbReference type="CDD" id="cd13578">
    <property type="entry name" value="PBP2_Bug27"/>
    <property type="match status" value="1"/>
</dbReference>
<feature type="signal peptide" evidence="2">
    <location>
        <begin position="1"/>
        <end position="30"/>
    </location>
</feature>
<reference evidence="3 4" key="1">
    <citation type="submission" date="2019-07" db="EMBL/GenBank/DDBJ databases">
        <title>Genome sequencing of lignin-degrading bacterial isolates.</title>
        <authorList>
            <person name="Gladden J."/>
        </authorList>
    </citation>
    <scope>NUCLEOTIDE SEQUENCE [LARGE SCALE GENOMIC DNA]</scope>
    <source>
        <strain evidence="3 4">J11</strain>
    </source>
</reference>
<name>A0A562BTK9_9BURK</name>
<dbReference type="Gene3D" id="3.40.190.10">
    <property type="entry name" value="Periplasmic binding protein-like II"/>
    <property type="match status" value="1"/>
</dbReference>
<dbReference type="PIRSF" id="PIRSF017082">
    <property type="entry name" value="YflP"/>
    <property type="match status" value="1"/>
</dbReference>
<comment type="similarity">
    <text evidence="1">Belongs to the UPF0065 (bug) family.</text>
</comment>
<keyword evidence="2" id="KW-0732">Signal</keyword>
<organism evidence="3 4">
    <name type="scientific">Cupriavidus gilardii J11</name>
    <dbReference type="NCBI Taxonomy" id="936133"/>
    <lineage>
        <taxon>Bacteria</taxon>
        <taxon>Pseudomonadati</taxon>
        <taxon>Pseudomonadota</taxon>
        <taxon>Betaproteobacteria</taxon>
        <taxon>Burkholderiales</taxon>
        <taxon>Burkholderiaceae</taxon>
        <taxon>Cupriavidus</taxon>
    </lineage>
</organism>
<evidence type="ECO:0000313" key="4">
    <source>
        <dbReference type="Proteomes" id="UP000318141"/>
    </source>
</evidence>
<sequence length="331" mass="34638">MKTPWKRLPLAAVSTLCALSAMTVAGPALAQYPQQPVRIVVGYAAGGTTDILARALAEQLAAELRQSVIVENKPGAAGNAAAAFVQQSAPDGYTLFMATVSSHGINPALYKQTLGYEPVNGFTPVSMVASIPLVLIANPKLPAKSVGELVNLARQKPGELNYASSGNGSPVHLAGAMFAQSARVNVVHVPYRGGALANTSVMAGETQLSFATLPAALPQVKAGRLRAMAVTTKDRSSQLPDIPAMRELPGFNGFEINTWNALLAPKNTPQPVIDTLNKAIGKVLTSPKLAQRFNAEGATPVGSSPKELSRFIDAELAKWAGAVQELNVKID</sequence>
<dbReference type="PANTHER" id="PTHR42928">
    <property type="entry name" value="TRICARBOXYLATE-BINDING PROTEIN"/>
    <property type="match status" value="1"/>
</dbReference>
<dbReference type="EMBL" id="VLJN01000003">
    <property type="protein sequence ID" value="TWG88581.1"/>
    <property type="molecule type" value="Genomic_DNA"/>
</dbReference>
<dbReference type="InterPro" id="IPR005064">
    <property type="entry name" value="BUG"/>
</dbReference>
<gene>
    <name evidence="3" type="ORF">L602_001100000130</name>
</gene>
<comment type="caution">
    <text evidence="3">The sequence shown here is derived from an EMBL/GenBank/DDBJ whole genome shotgun (WGS) entry which is preliminary data.</text>
</comment>
<proteinExistence type="inferred from homology"/>